<dbReference type="OrthoDB" id="407658at2759"/>
<sequence>MAASESVPKGGSGGGGAPRPHGHLALPAGRVREGLAFAAGAVVSALVLLSSASVLAPPPVPNIVSLPLPPSVSAHAAAAVGKGPRTFYDDPELSLGREARGVAADAGHGRGSGGGGGAGGDGVRVAAGALQGAGGDHALLRFLKNKLDYCRLHGIELLYNTALLEPSMVAYWGKIPAVRAAMLAHPDAEWVWWVDADAVFTDMDFSLPLDRYRQKNLVVYGWEREVYEEERPSWVGLNAGVFLIRNCQWSLDLMDAWARMGPASPEYARWGKTLREELEGKPNDESDDQSALVYLLSRHPERARWANATFLESGYYFQGYWAEIVDRLDGVAARYEAVERGRDGARLGLRRRHAEREHLLYAAARREAVRRRDGNGVPGPDGGGQKGWRRPFVTHFTGCQPCGGAPNRMYTRRRCAEGIRRALAFADDQVLRAYGFRHAAPLSDSVTPLPFDYPAAH</sequence>
<dbReference type="GO" id="GO:0008378">
    <property type="term" value="F:galactosyltransferase activity"/>
    <property type="evidence" value="ECO:0007669"/>
    <property type="project" value="TreeGrafter"/>
</dbReference>
<dbReference type="Gene3D" id="3.90.550.10">
    <property type="entry name" value="Spore Coat Polysaccharide Biosynthesis Protein SpsA, Chain A"/>
    <property type="match status" value="1"/>
</dbReference>
<accession>A0A811QLH4</accession>
<name>A0A811QLH4_9POAL</name>
<dbReference type="GO" id="GO:0005768">
    <property type="term" value="C:endosome"/>
    <property type="evidence" value="ECO:0007669"/>
    <property type="project" value="TreeGrafter"/>
</dbReference>
<evidence type="ECO:0000256" key="5">
    <source>
        <dbReference type="ARBA" id="ARBA00022692"/>
    </source>
</evidence>
<dbReference type="GO" id="GO:0000139">
    <property type="term" value="C:Golgi membrane"/>
    <property type="evidence" value="ECO:0007669"/>
    <property type="project" value="UniProtKB-SubCell"/>
</dbReference>
<keyword evidence="12" id="KW-1185">Reference proteome</keyword>
<organism evidence="11 12">
    <name type="scientific">Miscanthus lutarioriparius</name>
    <dbReference type="NCBI Taxonomy" id="422564"/>
    <lineage>
        <taxon>Eukaryota</taxon>
        <taxon>Viridiplantae</taxon>
        <taxon>Streptophyta</taxon>
        <taxon>Embryophyta</taxon>
        <taxon>Tracheophyta</taxon>
        <taxon>Spermatophyta</taxon>
        <taxon>Magnoliopsida</taxon>
        <taxon>Liliopsida</taxon>
        <taxon>Poales</taxon>
        <taxon>Poaceae</taxon>
        <taxon>PACMAD clade</taxon>
        <taxon>Panicoideae</taxon>
        <taxon>Andropogonodae</taxon>
        <taxon>Andropogoneae</taxon>
        <taxon>Saccharinae</taxon>
        <taxon>Miscanthus</taxon>
    </lineage>
</organism>
<protein>
    <recommendedName>
        <fullName evidence="13">Glycosyltransferase 6</fullName>
    </recommendedName>
</protein>
<proteinExistence type="inferred from homology"/>
<evidence type="ECO:0000256" key="1">
    <source>
        <dbReference type="ARBA" id="ARBA00004323"/>
    </source>
</evidence>
<comment type="subcellular location">
    <subcellularLocation>
        <location evidence="1">Golgi apparatus membrane</location>
        <topology evidence="1">Single-pass type II membrane protein</topology>
    </subcellularLocation>
</comment>
<evidence type="ECO:0000256" key="9">
    <source>
        <dbReference type="ARBA" id="ARBA00023136"/>
    </source>
</evidence>
<evidence type="ECO:0000256" key="8">
    <source>
        <dbReference type="ARBA" id="ARBA00023034"/>
    </source>
</evidence>
<feature type="region of interest" description="Disordered" evidence="10">
    <location>
        <begin position="1"/>
        <end position="25"/>
    </location>
</feature>
<keyword evidence="8" id="KW-0333">Golgi apparatus</keyword>
<dbReference type="Proteomes" id="UP000604825">
    <property type="component" value="Unassembled WGS sequence"/>
</dbReference>
<dbReference type="SUPFAM" id="SSF53448">
    <property type="entry name" value="Nucleotide-diphospho-sugar transferases"/>
    <property type="match status" value="1"/>
</dbReference>
<evidence type="ECO:0000256" key="3">
    <source>
        <dbReference type="ARBA" id="ARBA00022676"/>
    </source>
</evidence>
<comment type="caution">
    <text evidence="11">The sequence shown here is derived from an EMBL/GenBank/DDBJ whole genome shotgun (WGS) entry which is preliminary data.</text>
</comment>
<dbReference type="EMBL" id="CAJGYO010000010">
    <property type="protein sequence ID" value="CAD6256806.1"/>
    <property type="molecule type" value="Genomic_DNA"/>
</dbReference>
<keyword evidence="6" id="KW-0735">Signal-anchor</keyword>
<dbReference type="GO" id="GO:0005802">
    <property type="term" value="C:trans-Golgi network"/>
    <property type="evidence" value="ECO:0007669"/>
    <property type="project" value="TreeGrafter"/>
</dbReference>
<evidence type="ECO:0008006" key="13">
    <source>
        <dbReference type="Google" id="ProtNLM"/>
    </source>
</evidence>
<comment type="similarity">
    <text evidence="2">Belongs to the glycosyltransferase 34 family.</text>
</comment>
<dbReference type="InterPro" id="IPR008630">
    <property type="entry name" value="Glyco_trans_34"/>
</dbReference>
<dbReference type="PANTHER" id="PTHR31311">
    <property type="entry name" value="XYLOGLUCAN 6-XYLOSYLTRANSFERASE 5-RELATED-RELATED"/>
    <property type="match status" value="1"/>
</dbReference>
<reference evidence="11" key="1">
    <citation type="submission" date="2020-10" db="EMBL/GenBank/DDBJ databases">
        <authorList>
            <person name="Han B."/>
            <person name="Lu T."/>
            <person name="Zhao Q."/>
            <person name="Huang X."/>
            <person name="Zhao Y."/>
        </authorList>
    </citation>
    <scope>NUCLEOTIDE SEQUENCE</scope>
</reference>
<evidence type="ECO:0000256" key="6">
    <source>
        <dbReference type="ARBA" id="ARBA00022968"/>
    </source>
</evidence>
<keyword evidence="7" id="KW-1133">Transmembrane helix</keyword>
<dbReference type="PANTHER" id="PTHR31311:SF45">
    <property type="entry name" value="GLYCOSYLTRANSFERASE 6-RELATED"/>
    <property type="match status" value="1"/>
</dbReference>
<dbReference type="InterPro" id="IPR029044">
    <property type="entry name" value="Nucleotide-diphossugar_trans"/>
</dbReference>
<evidence type="ECO:0000256" key="2">
    <source>
        <dbReference type="ARBA" id="ARBA00005664"/>
    </source>
</evidence>
<dbReference type="Pfam" id="PF05637">
    <property type="entry name" value="Glyco_transf_34"/>
    <property type="match status" value="1"/>
</dbReference>
<keyword evidence="3" id="KW-0328">Glycosyltransferase</keyword>
<evidence type="ECO:0000256" key="10">
    <source>
        <dbReference type="SAM" id="MobiDB-lite"/>
    </source>
</evidence>
<keyword evidence="4" id="KW-0808">Transferase</keyword>
<evidence type="ECO:0000256" key="7">
    <source>
        <dbReference type="ARBA" id="ARBA00022989"/>
    </source>
</evidence>
<gene>
    <name evidence="11" type="ORF">NCGR_LOCUS40303</name>
</gene>
<dbReference type="AlphaFoldDB" id="A0A811QLH4"/>
<evidence type="ECO:0000256" key="4">
    <source>
        <dbReference type="ARBA" id="ARBA00022679"/>
    </source>
</evidence>
<evidence type="ECO:0000313" key="11">
    <source>
        <dbReference type="EMBL" id="CAD6256806.1"/>
    </source>
</evidence>
<evidence type="ECO:0000313" key="12">
    <source>
        <dbReference type="Proteomes" id="UP000604825"/>
    </source>
</evidence>
<keyword evidence="5" id="KW-0812">Transmembrane</keyword>
<keyword evidence="9" id="KW-0472">Membrane</keyword>